<keyword evidence="2" id="KW-1185">Reference proteome</keyword>
<accession>A0A151JPX1</accession>
<name>A0A151JPX1_9HYME</name>
<evidence type="ECO:0000313" key="2">
    <source>
        <dbReference type="Proteomes" id="UP000078492"/>
    </source>
</evidence>
<protein>
    <recommendedName>
        <fullName evidence="3">THAP domain-containing protein 9</fullName>
    </recommendedName>
</protein>
<organism evidence="1 2">
    <name type="scientific">Trachymyrmex cornetzi</name>
    <dbReference type="NCBI Taxonomy" id="471704"/>
    <lineage>
        <taxon>Eukaryota</taxon>
        <taxon>Metazoa</taxon>
        <taxon>Ecdysozoa</taxon>
        <taxon>Arthropoda</taxon>
        <taxon>Hexapoda</taxon>
        <taxon>Insecta</taxon>
        <taxon>Pterygota</taxon>
        <taxon>Neoptera</taxon>
        <taxon>Endopterygota</taxon>
        <taxon>Hymenoptera</taxon>
        <taxon>Apocrita</taxon>
        <taxon>Aculeata</taxon>
        <taxon>Formicoidea</taxon>
        <taxon>Formicidae</taxon>
        <taxon>Myrmicinae</taxon>
        <taxon>Trachymyrmex</taxon>
    </lineage>
</organism>
<gene>
    <name evidence="1" type="ORF">ALC57_01670</name>
</gene>
<dbReference type="STRING" id="471704.A0A151JPX1"/>
<evidence type="ECO:0008006" key="3">
    <source>
        <dbReference type="Google" id="ProtNLM"/>
    </source>
</evidence>
<dbReference type="Proteomes" id="UP000078492">
    <property type="component" value="Unassembled WGS sequence"/>
</dbReference>
<sequence length="308" mass="35869">MFQTEALPAEFVELIDNLFDSLNGWTTLPKHGKVYNCCLQDNSPHLALWNKVLSQLPKWELFDKGTGKNVTNIYHFVKGWEISIRSIIALWNTLKVEGLKYLNLRNLNQDSVENLFCQIRQHGVLSNTAPTKNKEDENEDFQKITECIPEWKDLEKLNTNACQALSYVSGYIVKKIHIPDDCSQCRVHLFATEQLQHYLFTSFKEYSLTIDALTYPSNQVIMLVQNLYNIMYKFCDVNGHKSKLESTFKEAFFKNYVSTFCSLHRCDNIIVDKTLPFLIFKYVKDKLKKKPWQLSSGHYGKIKHFTVA</sequence>
<proteinExistence type="predicted"/>
<evidence type="ECO:0000313" key="1">
    <source>
        <dbReference type="EMBL" id="KYN28906.1"/>
    </source>
</evidence>
<reference evidence="1 2" key="1">
    <citation type="submission" date="2015-09" db="EMBL/GenBank/DDBJ databases">
        <title>Trachymyrmex cornetzi WGS genome.</title>
        <authorList>
            <person name="Nygaard S."/>
            <person name="Hu H."/>
            <person name="Boomsma J."/>
            <person name="Zhang G."/>
        </authorList>
    </citation>
    <scope>NUCLEOTIDE SEQUENCE [LARGE SCALE GENOMIC DNA]</scope>
    <source>
        <strain evidence="1">Tcor2-1</strain>
        <tissue evidence="1">Whole body</tissue>
    </source>
</reference>
<dbReference type="EMBL" id="KQ978735">
    <property type="protein sequence ID" value="KYN28906.1"/>
    <property type="molecule type" value="Genomic_DNA"/>
</dbReference>
<dbReference type="AlphaFoldDB" id="A0A151JPX1"/>